<dbReference type="OMA" id="QFVNYNG"/>
<protein>
    <submittedName>
        <fullName evidence="5">Uncharacterized protein</fullName>
    </submittedName>
</protein>
<keyword evidence="3" id="KW-0560">Oxidoreductase</keyword>
<evidence type="ECO:0000313" key="6">
    <source>
        <dbReference type="Proteomes" id="UP000053890"/>
    </source>
</evidence>
<dbReference type="SUPFAM" id="SSF51735">
    <property type="entry name" value="NAD(P)-binding Rossmann-fold domains"/>
    <property type="match status" value="1"/>
</dbReference>
<dbReference type="InterPro" id="IPR051468">
    <property type="entry name" value="Fungal_SecMetab_SDRs"/>
</dbReference>
<organism evidence="5 6">
    <name type="scientific">Rhodotorula graminis (strain WP1)</name>
    <dbReference type="NCBI Taxonomy" id="578459"/>
    <lineage>
        <taxon>Eukaryota</taxon>
        <taxon>Fungi</taxon>
        <taxon>Dikarya</taxon>
        <taxon>Basidiomycota</taxon>
        <taxon>Pucciniomycotina</taxon>
        <taxon>Microbotryomycetes</taxon>
        <taxon>Sporidiobolales</taxon>
        <taxon>Sporidiobolaceae</taxon>
        <taxon>Rhodotorula</taxon>
    </lineage>
</organism>
<dbReference type="GeneID" id="28975151"/>
<evidence type="ECO:0000256" key="2">
    <source>
        <dbReference type="ARBA" id="ARBA00022857"/>
    </source>
</evidence>
<dbReference type="Proteomes" id="UP000053890">
    <property type="component" value="Unassembled WGS sequence"/>
</dbReference>
<evidence type="ECO:0000256" key="3">
    <source>
        <dbReference type="ARBA" id="ARBA00023002"/>
    </source>
</evidence>
<dbReference type="Pfam" id="PF13561">
    <property type="entry name" value="adh_short_C2"/>
    <property type="match status" value="1"/>
</dbReference>
<feature type="transmembrane region" description="Helical" evidence="4">
    <location>
        <begin position="114"/>
        <end position="134"/>
    </location>
</feature>
<keyword evidence="4" id="KW-1133">Transmembrane helix</keyword>
<sequence length="250" mass="26037">MSNSSPTTYFISGANRGIGFGLVEQLVKRDNVLVFAGARDPTKATALNSLADKTGRVVVVKLESTSDEDAKAAAQLVKDKVGKLDYLVANAGISLPEAVLPVVDTTRALVDQHYAVNAVGPLLLFQAFAPLLLAAPAPHFVAISTTIASLSIALPFPLTAYGMSKAALNYLVVKIATEHGTGKDGLTAYAISPGFAQSDMGTAGAKAMGLDEAPVKLEDSVAGVLRIVDGATVEKSGGRFWDFTGDELTW</sequence>
<dbReference type="PROSITE" id="PS00061">
    <property type="entry name" value="ADH_SHORT"/>
    <property type="match status" value="1"/>
</dbReference>
<dbReference type="CDD" id="cd05325">
    <property type="entry name" value="carb_red_sniffer_like_SDR_c"/>
    <property type="match status" value="1"/>
</dbReference>
<dbReference type="PRINTS" id="PR00081">
    <property type="entry name" value="GDHRDH"/>
</dbReference>
<evidence type="ECO:0000256" key="4">
    <source>
        <dbReference type="SAM" id="Phobius"/>
    </source>
</evidence>
<keyword evidence="4" id="KW-0812">Transmembrane</keyword>
<proteinExistence type="inferred from homology"/>
<evidence type="ECO:0000256" key="1">
    <source>
        <dbReference type="ARBA" id="ARBA00006484"/>
    </source>
</evidence>
<evidence type="ECO:0000313" key="5">
    <source>
        <dbReference type="EMBL" id="KPV73430.1"/>
    </source>
</evidence>
<name>A0A0P9IV33_RHOGW</name>
<dbReference type="AlphaFoldDB" id="A0A0P9IV33"/>
<dbReference type="EMBL" id="KQ474083">
    <property type="protein sequence ID" value="KPV73430.1"/>
    <property type="molecule type" value="Genomic_DNA"/>
</dbReference>
<reference evidence="5 6" key="1">
    <citation type="journal article" date="2015" name="Front. Microbiol.">
        <title>Genome sequence of the plant growth promoting endophytic yeast Rhodotorula graminis WP1.</title>
        <authorList>
            <person name="Firrincieli A."/>
            <person name="Otillar R."/>
            <person name="Salamov A."/>
            <person name="Schmutz J."/>
            <person name="Khan Z."/>
            <person name="Redman R.S."/>
            <person name="Fleck N.D."/>
            <person name="Lindquist E."/>
            <person name="Grigoriev I.V."/>
            <person name="Doty S.L."/>
        </authorList>
    </citation>
    <scope>NUCLEOTIDE SEQUENCE [LARGE SCALE GENOMIC DNA]</scope>
    <source>
        <strain evidence="5 6">WP1</strain>
    </source>
</reference>
<dbReference type="PANTHER" id="PTHR43544:SF7">
    <property type="entry name" value="NADB-LER2"/>
    <property type="match status" value="1"/>
</dbReference>
<keyword evidence="6" id="KW-1185">Reference proteome</keyword>
<dbReference type="InterPro" id="IPR002347">
    <property type="entry name" value="SDR_fam"/>
</dbReference>
<dbReference type="OrthoDB" id="9876299at2759"/>
<keyword evidence="4" id="KW-0472">Membrane</keyword>
<dbReference type="GO" id="GO:0016491">
    <property type="term" value="F:oxidoreductase activity"/>
    <property type="evidence" value="ECO:0007669"/>
    <property type="project" value="UniProtKB-KW"/>
</dbReference>
<gene>
    <name evidence="5" type="ORF">RHOBADRAFT_46006</name>
</gene>
<feature type="transmembrane region" description="Helical" evidence="4">
    <location>
        <begin position="140"/>
        <end position="161"/>
    </location>
</feature>
<dbReference type="PANTHER" id="PTHR43544">
    <property type="entry name" value="SHORT-CHAIN DEHYDROGENASE/REDUCTASE"/>
    <property type="match status" value="1"/>
</dbReference>
<comment type="similarity">
    <text evidence="1">Belongs to the short-chain dehydrogenases/reductases (SDR) family.</text>
</comment>
<accession>A0A0P9IV33</accession>
<dbReference type="InterPro" id="IPR036291">
    <property type="entry name" value="NAD(P)-bd_dom_sf"/>
</dbReference>
<dbReference type="Gene3D" id="3.40.50.720">
    <property type="entry name" value="NAD(P)-binding Rossmann-like Domain"/>
    <property type="match status" value="1"/>
</dbReference>
<keyword evidence="2" id="KW-0521">NADP</keyword>
<dbReference type="GO" id="GO:0005737">
    <property type="term" value="C:cytoplasm"/>
    <property type="evidence" value="ECO:0007669"/>
    <property type="project" value="TreeGrafter"/>
</dbReference>
<dbReference type="InterPro" id="IPR020904">
    <property type="entry name" value="Sc_DH/Rdtase_CS"/>
</dbReference>
<dbReference type="RefSeq" id="XP_018269479.1">
    <property type="nucleotide sequence ID" value="XM_018414703.1"/>
</dbReference>